<dbReference type="OrthoDB" id="5362926at2"/>
<dbReference type="AlphaFoldDB" id="A0A128EPC2"/>
<evidence type="ECO:0000259" key="2">
    <source>
        <dbReference type="Pfam" id="PF14827"/>
    </source>
</evidence>
<feature type="transmembrane region" description="Helical" evidence="1">
    <location>
        <begin position="7"/>
        <end position="26"/>
    </location>
</feature>
<keyword evidence="1" id="KW-0812">Transmembrane</keyword>
<keyword evidence="4" id="KW-1185">Reference proteome</keyword>
<dbReference type="InterPro" id="IPR029150">
    <property type="entry name" value="dCache_3"/>
</dbReference>
<keyword evidence="1" id="KW-1133">Transmembrane helix</keyword>
<dbReference type="Proteomes" id="UP000069632">
    <property type="component" value="Unassembled WGS sequence"/>
</dbReference>
<dbReference type="RefSeq" id="WP_075494459.1">
    <property type="nucleotide sequence ID" value="NZ_FIZO01000005.1"/>
</dbReference>
<protein>
    <submittedName>
        <fullName evidence="3">Putative methyl-accepting chemotaxis sensory transducer with Pas/Pac sensor</fullName>
    </submittedName>
</protein>
<accession>A0A128EPC2</accession>
<sequence length="285" mass="33001">MSKLFKILSLFIFVCFVVIAGFYLHYLQNQKEQNIKKYFDFNSELMSKSLENERANSLAIAILLSKNSNIISCYQKQNHEYCMDVAKDFVGILSQVPSYKNINIHMHNAQTQSLARSWDENKFGDNLSGFRYMLNDIKRNMQPVAGIEVGRCGIFMRGIAPVFVDKKFQGSIEVMLDFSQLETIAKSQGLNIFILLNKSFESDCIYNTGENSIKNYYILNPNVNNMNILPNLRRFDFENLNFAKFGSSYFYSKVLRDVSNNKVGYIILYYNDDLITTSRLDLIIH</sequence>
<dbReference type="Pfam" id="PF14827">
    <property type="entry name" value="dCache_3"/>
    <property type="match status" value="1"/>
</dbReference>
<keyword evidence="1" id="KW-0472">Membrane</keyword>
<dbReference type="InterPro" id="IPR029151">
    <property type="entry name" value="Sensor-like_sf"/>
</dbReference>
<feature type="domain" description="Double Cache" evidence="2">
    <location>
        <begin position="46"/>
        <end position="199"/>
    </location>
</feature>
<organism evidence="3 4">
    <name type="scientific">Campylobacter geochelonis</name>
    <dbReference type="NCBI Taxonomy" id="1780362"/>
    <lineage>
        <taxon>Bacteria</taxon>
        <taxon>Pseudomonadati</taxon>
        <taxon>Campylobacterota</taxon>
        <taxon>Epsilonproteobacteria</taxon>
        <taxon>Campylobacterales</taxon>
        <taxon>Campylobacteraceae</taxon>
        <taxon>Campylobacter</taxon>
    </lineage>
</organism>
<evidence type="ECO:0000256" key="1">
    <source>
        <dbReference type="SAM" id="Phobius"/>
    </source>
</evidence>
<evidence type="ECO:0000313" key="4">
    <source>
        <dbReference type="Proteomes" id="UP000069632"/>
    </source>
</evidence>
<name>A0A128EPC2_9BACT</name>
<proteinExistence type="predicted"/>
<evidence type="ECO:0000313" key="3">
    <source>
        <dbReference type="EMBL" id="CZE48396.1"/>
    </source>
</evidence>
<gene>
    <name evidence="3" type="ORF">ERS672216_01397</name>
</gene>
<reference evidence="3 4" key="1">
    <citation type="submission" date="2016-02" db="EMBL/GenBank/DDBJ databases">
        <authorList>
            <consortium name="Pathogen Informatics"/>
        </authorList>
    </citation>
    <scope>NUCLEOTIDE SEQUENCE [LARGE SCALE GENOMIC DNA]</scope>
    <source>
        <strain evidence="3 4">RC20</strain>
    </source>
</reference>
<dbReference type="SUPFAM" id="SSF103190">
    <property type="entry name" value="Sensory domain-like"/>
    <property type="match status" value="1"/>
</dbReference>
<dbReference type="EMBL" id="FIZP01000007">
    <property type="protein sequence ID" value="CZE48396.1"/>
    <property type="molecule type" value="Genomic_DNA"/>
</dbReference>